<accession>A0A7D9J770</accession>
<dbReference type="Proteomes" id="UP001152795">
    <property type="component" value="Unassembled WGS sequence"/>
</dbReference>
<sequence>MAKLLLVLFLTAFICVATQALSFRPRNIGETVSEYYEENESPHPLVNEVLGDLDDSTEKYNPLILRHVENNLRSMADRVSEKRMLICSTKPSPYCDILG</sequence>
<evidence type="ECO:0000313" key="2">
    <source>
        <dbReference type="Proteomes" id="UP001152795"/>
    </source>
</evidence>
<evidence type="ECO:0000313" key="1">
    <source>
        <dbReference type="EMBL" id="CAB4023191.1"/>
    </source>
</evidence>
<proteinExistence type="predicted"/>
<name>A0A7D9J770_PARCT</name>
<organism evidence="1 2">
    <name type="scientific">Paramuricea clavata</name>
    <name type="common">Red gorgonian</name>
    <name type="synonym">Violescent sea-whip</name>
    <dbReference type="NCBI Taxonomy" id="317549"/>
    <lineage>
        <taxon>Eukaryota</taxon>
        <taxon>Metazoa</taxon>
        <taxon>Cnidaria</taxon>
        <taxon>Anthozoa</taxon>
        <taxon>Octocorallia</taxon>
        <taxon>Malacalcyonacea</taxon>
        <taxon>Plexauridae</taxon>
        <taxon>Paramuricea</taxon>
    </lineage>
</organism>
<dbReference type="EMBL" id="CACRXK020012362">
    <property type="protein sequence ID" value="CAB4023191.1"/>
    <property type="molecule type" value="Genomic_DNA"/>
</dbReference>
<keyword evidence="2" id="KW-1185">Reference proteome</keyword>
<protein>
    <submittedName>
        <fullName evidence="1">Uncharacterized protein</fullName>
    </submittedName>
</protein>
<comment type="caution">
    <text evidence="1">The sequence shown here is derived from an EMBL/GenBank/DDBJ whole genome shotgun (WGS) entry which is preliminary data.</text>
</comment>
<gene>
    <name evidence="1" type="ORF">PACLA_8A079348</name>
</gene>
<reference evidence="1" key="1">
    <citation type="submission" date="2020-04" db="EMBL/GenBank/DDBJ databases">
        <authorList>
            <person name="Alioto T."/>
            <person name="Alioto T."/>
            <person name="Gomez Garrido J."/>
        </authorList>
    </citation>
    <scope>NUCLEOTIDE SEQUENCE</scope>
    <source>
        <strain evidence="1">A484AB</strain>
    </source>
</reference>
<dbReference type="AlphaFoldDB" id="A0A7D9J770"/>